<organism evidence="1">
    <name type="scientific">Babesia bovis</name>
    <dbReference type="NCBI Taxonomy" id="5865"/>
    <lineage>
        <taxon>Eukaryota</taxon>
        <taxon>Sar</taxon>
        <taxon>Alveolata</taxon>
        <taxon>Apicomplexa</taxon>
        <taxon>Aconoidasida</taxon>
        <taxon>Piroplasmida</taxon>
        <taxon>Babesiidae</taxon>
        <taxon>Babesia</taxon>
    </lineage>
</organism>
<name>S6BGB7_BABBO</name>
<accession>S6BGB7</accession>
<evidence type="ECO:0000313" key="1">
    <source>
        <dbReference type="EMBL" id="BAN65184.1"/>
    </source>
</evidence>
<dbReference type="AlphaFoldDB" id="S6BGB7"/>
<protein>
    <submittedName>
        <fullName evidence="1">Uncharacterized protein</fullName>
    </submittedName>
</protein>
<proteinExistence type="evidence at transcript level"/>
<reference evidence="1" key="1">
    <citation type="journal article" date="2014" name="BMC Genomics">
        <title>The Babesia bovis gene and promoter model: an update from full-length EST analysis.</title>
        <authorList>
            <person name="Yamagishi J."/>
            <person name="Wakaguri H."/>
            <person name="Yokoyama N."/>
            <person name="Yamashita R."/>
            <person name="Suzuki Y."/>
            <person name="Xuan X."/>
            <person name="Igarashi I."/>
        </authorList>
    </citation>
    <scope>NUCLEOTIDE SEQUENCE</scope>
    <source>
        <strain evidence="1">Texas</strain>
    </source>
</reference>
<sequence length="84" mass="9238">MEKRAACTQRHSFWYHEFRLFNISSLRPSTLDRVATRDKMRSDNGRNLICVIDAPAASGTLEGSGESAALGLSSGILDAQMTIH</sequence>
<dbReference type="EMBL" id="AK441390">
    <property type="protein sequence ID" value="BAN65184.1"/>
    <property type="molecule type" value="mRNA"/>
</dbReference>